<sequence>MGDGQPGTRPYRVLILEDIAETRDWLRAILQEAYGEVDVETAAMLREARAMVDDGYDLALLDLGLPDGSGLDLLRIMKARHPGTLCVVTTVMGDDATVVAALSAGADGYLLKENPASVLIRQLQQILDGVPALSPSIARRIMDHFRLTGPASDEDVRLTDRETEVLGLIGRGLRNAEVARELGIAESTVASYIKDVYRKLGISSRAEAAWHASRLGLARR</sequence>
<dbReference type="InterPro" id="IPR011006">
    <property type="entry name" value="CheY-like_superfamily"/>
</dbReference>
<dbReference type="GO" id="GO:0000160">
    <property type="term" value="P:phosphorelay signal transduction system"/>
    <property type="evidence" value="ECO:0007669"/>
    <property type="project" value="InterPro"/>
</dbReference>
<keyword evidence="2" id="KW-0805">Transcription regulation</keyword>
<keyword evidence="9" id="KW-1185">Reference proteome</keyword>
<comment type="caution">
    <text evidence="8">The sequence shown here is derived from an EMBL/GenBank/DDBJ whole genome shotgun (WGS) entry which is preliminary data.</text>
</comment>
<dbReference type="InterPro" id="IPR000792">
    <property type="entry name" value="Tscrpt_reg_LuxR_C"/>
</dbReference>
<evidence type="ECO:0000313" key="9">
    <source>
        <dbReference type="Proteomes" id="UP000030004"/>
    </source>
</evidence>
<dbReference type="Gene3D" id="1.10.10.10">
    <property type="entry name" value="Winged helix-like DNA-binding domain superfamily/Winged helix DNA-binding domain"/>
    <property type="match status" value="1"/>
</dbReference>
<dbReference type="Gene3D" id="3.40.50.2300">
    <property type="match status" value="1"/>
</dbReference>
<dbReference type="GO" id="GO:0006355">
    <property type="term" value="P:regulation of DNA-templated transcription"/>
    <property type="evidence" value="ECO:0007669"/>
    <property type="project" value="InterPro"/>
</dbReference>
<evidence type="ECO:0000259" key="7">
    <source>
        <dbReference type="PROSITE" id="PS50110"/>
    </source>
</evidence>
<keyword evidence="4" id="KW-0804">Transcription</keyword>
<proteinExistence type="predicted"/>
<dbReference type="Pfam" id="PF00196">
    <property type="entry name" value="GerE"/>
    <property type="match status" value="1"/>
</dbReference>
<feature type="domain" description="Response regulatory" evidence="7">
    <location>
        <begin position="12"/>
        <end position="127"/>
    </location>
</feature>
<dbReference type="STRING" id="1461694.ATO9_00890"/>
<dbReference type="CDD" id="cd06170">
    <property type="entry name" value="LuxR_C_like"/>
    <property type="match status" value="1"/>
</dbReference>
<evidence type="ECO:0000256" key="4">
    <source>
        <dbReference type="ARBA" id="ARBA00023163"/>
    </source>
</evidence>
<evidence type="ECO:0000256" key="5">
    <source>
        <dbReference type="PROSITE-ProRule" id="PRU00169"/>
    </source>
</evidence>
<dbReference type="InterPro" id="IPR016032">
    <property type="entry name" value="Sig_transdc_resp-reg_C-effctor"/>
</dbReference>
<dbReference type="CDD" id="cd17535">
    <property type="entry name" value="REC_NarL-like"/>
    <property type="match status" value="1"/>
</dbReference>
<dbReference type="SUPFAM" id="SSF52172">
    <property type="entry name" value="CheY-like"/>
    <property type="match status" value="1"/>
</dbReference>
<dbReference type="SMART" id="SM00448">
    <property type="entry name" value="REC"/>
    <property type="match status" value="1"/>
</dbReference>
<dbReference type="GO" id="GO:0003677">
    <property type="term" value="F:DNA binding"/>
    <property type="evidence" value="ECO:0007669"/>
    <property type="project" value="UniProtKB-KW"/>
</dbReference>
<dbReference type="PROSITE" id="PS50110">
    <property type="entry name" value="RESPONSE_REGULATORY"/>
    <property type="match status" value="1"/>
</dbReference>
<dbReference type="EMBL" id="AQQX01000001">
    <property type="protein sequence ID" value="KGM50096.1"/>
    <property type="molecule type" value="Genomic_DNA"/>
</dbReference>
<dbReference type="Proteomes" id="UP000030004">
    <property type="component" value="Unassembled WGS sequence"/>
</dbReference>
<evidence type="ECO:0000256" key="3">
    <source>
        <dbReference type="ARBA" id="ARBA00023125"/>
    </source>
</evidence>
<feature type="domain" description="HTH luxR-type" evidence="6">
    <location>
        <begin position="151"/>
        <end position="216"/>
    </location>
</feature>
<dbReference type="PANTHER" id="PTHR43214:SF41">
    <property type="entry name" value="NITRATE_NITRITE RESPONSE REGULATOR PROTEIN NARP"/>
    <property type="match status" value="1"/>
</dbReference>
<dbReference type="Pfam" id="PF00072">
    <property type="entry name" value="Response_reg"/>
    <property type="match status" value="1"/>
</dbReference>
<accession>A0A0A0EGJ9</accession>
<evidence type="ECO:0000256" key="2">
    <source>
        <dbReference type="ARBA" id="ARBA00023015"/>
    </source>
</evidence>
<dbReference type="PROSITE" id="PS50043">
    <property type="entry name" value="HTH_LUXR_2"/>
    <property type="match status" value="1"/>
</dbReference>
<dbReference type="InterPro" id="IPR058245">
    <property type="entry name" value="NreC/VraR/RcsB-like_REC"/>
</dbReference>
<dbReference type="InterPro" id="IPR036388">
    <property type="entry name" value="WH-like_DNA-bd_sf"/>
</dbReference>
<keyword evidence="3" id="KW-0238">DNA-binding</keyword>
<keyword evidence="1 5" id="KW-0597">Phosphoprotein</keyword>
<feature type="modified residue" description="4-aspartylphosphate" evidence="5">
    <location>
        <position position="62"/>
    </location>
</feature>
<dbReference type="InterPro" id="IPR001789">
    <property type="entry name" value="Sig_transdc_resp-reg_receiver"/>
</dbReference>
<dbReference type="SMART" id="SM00421">
    <property type="entry name" value="HTH_LUXR"/>
    <property type="match status" value="1"/>
</dbReference>
<gene>
    <name evidence="8" type="ORF">ATO9_00890</name>
</gene>
<dbReference type="SUPFAM" id="SSF46894">
    <property type="entry name" value="C-terminal effector domain of the bipartite response regulators"/>
    <property type="match status" value="1"/>
</dbReference>
<dbReference type="AlphaFoldDB" id="A0A0A0EGJ9"/>
<dbReference type="eggNOG" id="COG2197">
    <property type="taxonomic scope" value="Bacteria"/>
</dbReference>
<reference evidence="8 9" key="1">
    <citation type="journal article" date="2015" name="Antonie Van Leeuwenhoek">
        <title>Pseudooceanicola atlanticus gen. nov. sp. nov., isolated from surface seawater of the Atlantic Ocean and reclassification of Oceanicola batsensis, Oceanicola marinus, Oceanicola nitratireducens, Oceanicola nanhaiensis, Oceanicola antarcticus and Oceanicola flagellatus, as Pseudooceanicola batsensis comb. nov., Pseudooceanicola marinus comb. nov., Pseudooceanicola nitratireducens comb. nov., Pseudooceanicola nanhaiensis comb. nov., Pseudooceanicola antarcticus comb. nov., and Pseudooceanicola flagellatus comb. nov.</title>
        <authorList>
            <person name="Lai Q."/>
            <person name="Li G."/>
            <person name="Liu X."/>
            <person name="Du Y."/>
            <person name="Sun F."/>
            <person name="Shao Z."/>
        </authorList>
    </citation>
    <scope>NUCLEOTIDE SEQUENCE [LARGE SCALE GENOMIC DNA]</scope>
    <source>
        <strain evidence="8 9">22II-s11g</strain>
    </source>
</reference>
<organism evidence="8 9">
    <name type="scientific">Pseudooceanicola atlanticus</name>
    <dbReference type="NCBI Taxonomy" id="1461694"/>
    <lineage>
        <taxon>Bacteria</taxon>
        <taxon>Pseudomonadati</taxon>
        <taxon>Pseudomonadota</taxon>
        <taxon>Alphaproteobacteria</taxon>
        <taxon>Rhodobacterales</taxon>
        <taxon>Paracoccaceae</taxon>
        <taxon>Pseudooceanicola</taxon>
    </lineage>
</organism>
<protein>
    <submittedName>
        <fullName evidence="8">LuxR family transcriptional regulator</fullName>
    </submittedName>
</protein>
<evidence type="ECO:0000313" key="8">
    <source>
        <dbReference type="EMBL" id="KGM50096.1"/>
    </source>
</evidence>
<dbReference type="OrthoDB" id="5292887at2"/>
<dbReference type="PANTHER" id="PTHR43214">
    <property type="entry name" value="TWO-COMPONENT RESPONSE REGULATOR"/>
    <property type="match status" value="1"/>
</dbReference>
<dbReference type="PRINTS" id="PR00038">
    <property type="entry name" value="HTHLUXR"/>
</dbReference>
<dbReference type="InterPro" id="IPR039420">
    <property type="entry name" value="WalR-like"/>
</dbReference>
<name>A0A0A0EGJ9_9RHOB</name>
<evidence type="ECO:0000259" key="6">
    <source>
        <dbReference type="PROSITE" id="PS50043"/>
    </source>
</evidence>
<dbReference type="RefSeq" id="WP_043743819.1">
    <property type="nucleotide sequence ID" value="NZ_AQQX01000001.1"/>
</dbReference>
<evidence type="ECO:0000256" key="1">
    <source>
        <dbReference type="ARBA" id="ARBA00022553"/>
    </source>
</evidence>